<feature type="region of interest" description="Disordered" evidence="1">
    <location>
        <begin position="228"/>
        <end position="266"/>
    </location>
</feature>
<dbReference type="OrthoDB" id="2802356at2759"/>
<evidence type="ECO:0000313" key="2">
    <source>
        <dbReference type="EMBL" id="KIM91986.1"/>
    </source>
</evidence>
<feature type="compositionally biased region" description="Gly residues" evidence="1">
    <location>
        <begin position="196"/>
        <end position="211"/>
    </location>
</feature>
<reference evidence="2 3" key="1">
    <citation type="submission" date="2014-04" db="EMBL/GenBank/DDBJ databases">
        <authorList>
            <consortium name="DOE Joint Genome Institute"/>
            <person name="Kuo A."/>
            <person name="Tarkka M."/>
            <person name="Buscot F."/>
            <person name="Kohler A."/>
            <person name="Nagy L.G."/>
            <person name="Floudas D."/>
            <person name="Copeland A."/>
            <person name="Barry K.W."/>
            <person name="Cichocki N."/>
            <person name="Veneault-Fourrey C."/>
            <person name="LaButti K."/>
            <person name="Lindquist E.A."/>
            <person name="Lipzen A."/>
            <person name="Lundell T."/>
            <person name="Morin E."/>
            <person name="Murat C."/>
            <person name="Sun H."/>
            <person name="Tunlid A."/>
            <person name="Henrissat B."/>
            <person name="Grigoriev I.V."/>
            <person name="Hibbett D.S."/>
            <person name="Martin F."/>
            <person name="Nordberg H.P."/>
            <person name="Cantor M.N."/>
            <person name="Hua S.X."/>
        </authorList>
    </citation>
    <scope>NUCLEOTIDE SEQUENCE [LARGE SCALE GENOMIC DNA]</scope>
    <source>
        <strain evidence="2 3">F 1598</strain>
    </source>
</reference>
<dbReference type="HOGENOM" id="CLU_043693_1_0_1"/>
<dbReference type="InParanoid" id="A0A0C3GN72"/>
<name>A0A0C3GN72_PILCF</name>
<dbReference type="Proteomes" id="UP000054166">
    <property type="component" value="Unassembled WGS sequence"/>
</dbReference>
<feature type="compositionally biased region" description="Basic residues" evidence="1">
    <location>
        <begin position="236"/>
        <end position="252"/>
    </location>
</feature>
<gene>
    <name evidence="2" type="ORF">PILCRDRAFT_809980</name>
</gene>
<dbReference type="AlphaFoldDB" id="A0A0C3GN72"/>
<dbReference type="STRING" id="765440.A0A0C3GN72"/>
<sequence length="360" mass="38824">MNYNYYRNRGGWGTNQYQFPAPLAPTFQPQPSWGGMDYFRAHAESPDLSLYQHAWNRVRNYSGAGGGDMGVGMNEARHWHRRAYGGLGNATQMLPEEIGHAAAYEAYRTWMHNSSIYEPLSGDVERQREGLIGLAIAEATRLLAYAGRARDSYSRMEASEAAAATGSVIFAQSRGMDPMELMDGGYRSRSRAGSFSGYGGRSTSPYGGGSPYHGGGSPYAMNSSFDPYSGDSSIMRPHRSRSHSRSRRHSSSSHRSPAIIIPPPSPGYGTSPMAIPGYGNYGGRVSPYGQTMAAPAPMYAGTSAPSYGYAGSNVPMTAAPGTLVVPSSRRHRHSMSSSSHHRPRSASGYVYAGSPSYSGY</sequence>
<keyword evidence="3" id="KW-1185">Reference proteome</keyword>
<proteinExistence type="predicted"/>
<feature type="region of interest" description="Disordered" evidence="1">
    <location>
        <begin position="192"/>
        <end position="211"/>
    </location>
</feature>
<accession>A0A0C3GN72</accession>
<evidence type="ECO:0000256" key="1">
    <source>
        <dbReference type="SAM" id="MobiDB-lite"/>
    </source>
</evidence>
<feature type="compositionally biased region" description="Basic residues" evidence="1">
    <location>
        <begin position="328"/>
        <end position="344"/>
    </location>
</feature>
<dbReference type="EMBL" id="KN832970">
    <property type="protein sequence ID" value="KIM91986.1"/>
    <property type="molecule type" value="Genomic_DNA"/>
</dbReference>
<feature type="region of interest" description="Disordered" evidence="1">
    <location>
        <begin position="326"/>
        <end position="360"/>
    </location>
</feature>
<evidence type="ECO:0000313" key="3">
    <source>
        <dbReference type="Proteomes" id="UP000054166"/>
    </source>
</evidence>
<protein>
    <submittedName>
        <fullName evidence="2">Uncharacterized protein</fullName>
    </submittedName>
</protein>
<reference evidence="3" key="2">
    <citation type="submission" date="2015-01" db="EMBL/GenBank/DDBJ databases">
        <title>Evolutionary Origins and Diversification of the Mycorrhizal Mutualists.</title>
        <authorList>
            <consortium name="DOE Joint Genome Institute"/>
            <consortium name="Mycorrhizal Genomics Consortium"/>
            <person name="Kohler A."/>
            <person name="Kuo A."/>
            <person name="Nagy L.G."/>
            <person name="Floudas D."/>
            <person name="Copeland A."/>
            <person name="Barry K.W."/>
            <person name="Cichocki N."/>
            <person name="Veneault-Fourrey C."/>
            <person name="LaButti K."/>
            <person name="Lindquist E.A."/>
            <person name="Lipzen A."/>
            <person name="Lundell T."/>
            <person name="Morin E."/>
            <person name="Murat C."/>
            <person name="Riley R."/>
            <person name="Ohm R."/>
            <person name="Sun H."/>
            <person name="Tunlid A."/>
            <person name="Henrissat B."/>
            <person name="Grigoriev I.V."/>
            <person name="Hibbett D.S."/>
            <person name="Martin F."/>
        </authorList>
    </citation>
    <scope>NUCLEOTIDE SEQUENCE [LARGE SCALE GENOMIC DNA]</scope>
    <source>
        <strain evidence="3">F 1598</strain>
    </source>
</reference>
<organism evidence="2 3">
    <name type="scientific">Piloderma croceum (strain F 1598)</name>
    <dbReference type="NCBI Taxonomy" id="765440"/>
    <lineage>
        <taxon>Eukaryota</taxon>
        <taxon>Fungi</taxon>
        <taxon>Dikarya</taxon>
        <taxon>Basidiomycota</taxon>
        <taxon>Agaricomycotina</taxon>
        <taxon>Agaricomycetes</taxon>
        <taxon>Agaricomycetidae</taxon>
        <taxon>Atheliales</taxon>
        <taxon>Atheliaceae</taxon>
        <taxon>Piloderma</taxon>
    </lineage>
</organism>